<dbReference type="GO" id="GO:0003677">
    <property type="term" value="F:DNA binding"/>
    <property type="evidence" value="ECO:0007669"/>
    <property type="project" value="TreeGrafter"/>
</dbReference>
<proteinExistence type="inferred from homology"/>
<evidence type="ECO:0000256" key="6">
    <source>
        <dbReference type="RuleBase" id="RU000416"/>
    </source>
</evidence>
<keyword evidence="9" id="KW-1185">Reference proteome</keyword>
<evidence type="ECO:0000313" key="9">
    <source>
        <dbReference type="Proteomes" id="UP000321798"/>
    </source>
</evidence>
<dbReference type="InterPro" id="IPR031303">
    <property type="entry name" value="C5_meth_CS"/>
</dbReference>
<dbReference type="Gene3D" id="3.40.50.150">
    <property type="entry name" value="Vaccinia Virus protein VP39"/>
    <property type="match status" value="1"/>
</dbReference>
<dbReference type="InterPro" id="IPR029063">
    <property type="entry name" value="SAM-dependent_MTases_sf"/>
</dbReference>
<dbReference type="NCBIfam" id="TIGR00675">
    <property type="entry name" value="dcm"/>
    <property type="match status" value="1"/>
</dbReference>
<evidence type="ECO:0000256" key="5">
    <source>
        <dbReference type="PROSITE-ProRule" id="PRU01016"/>
    </source>
</evidence>
<dbReference type="EC" id="2.1.1.37" evidence="7"/>
<dbReference type="Proteomes" id="UP000321798">
    <property type="component" value="Unassembled WGS sequence"/>
</dbReference>
<keyword evidence="4" id="KW-0680">Restriction system</keyword>
<dbReference type="PROSITE" id="PS00095">
    <property type="entry name" value="C5_MTASE_2"/>
    <property type="match status" value="1"/>
</dbReference>
<evidence type="ECO:0000313" key="8">
    <source>
        <dbReference type="EMBL" id="GEP71016.1"/>
    </source>
</evidence>
<evidence type="ECO:0000256" key="3">
    <source>
        <dbReference type="ARBA" id="ARBA00022691"/>
    </source>
</evidence>
<dbReference type="EMBL" id="BKAL01000021">
    <property type="protein sequence ID" value="GEP71016.1"/>
    <property type="molecule type" value="Genomic_DNA"/>
</dbReference>
<comment type="similarity">
    <text evidence="5 6">Belongs to the class I-like SAM-binding methyltransferase superfamily. C5-methyltransferase family.</text>
</comment>
<gene>
    <name evidence="8" type="ORF">CSO01_37310</name>
</gene>
<dbReference type="Gene3D" id="3.90.120.10">
    <property type="entry name" value="DNA Methylase, subunit A, domain 2"/>
    <property type="match status" value="1"/>
</dbReference>
<dbReference type="InterPro" id="IPR050390">
    <property type="entry name" value="C5-Methyltransferase"/>
</dbReference>
<dbReference type="PANTHER" id="PTHR10629:SF52">
    <property type="entry name" value="DNA (CYTOSINE-5)-METHYLTRANSFERASE 1"/>
    <property type="match status" value="1"/>
</dbReference>
<evidence type="ECO:0000256" key="1">
    <source>
        <dbReference type="ARBA" id="ARBA00022603"/>
    </source>
</evidence>
<dbReference type="PROSITE" id="PS51679">
    <property type="entry name" value="SAM_MT_C5"/>
    <property type="match status" value="1"/>
</dbReference>
<dbReference type="OrthoDB" id="9813719at2"/>
<evidence type="ECO:0000256" key="4">
    <source>
        <dbReference type="ARBA" id="ARBA00022747"/>
    </source>
</evidence>
<dbReference type="SUPFAM" id="SSF53335">
    <property type="entry name" value="S-adenosyl-L-methionine-dependent methyltransferases"/>
    <property type="match status" value="1"/>
</dbReference>
<reference evidence="8 9" key="1">
    <citation type="submission" date="2019-07" db="EMBL/GenBank/DDBJ databases">
        <title>Whole genome shotgun sequence of Cellulomonas soli NBRC 109434.</title>
        <authorList>
            <person name="Hosoyama A."/>
            <person name="Uohara A."/>
            <person name="Ohji S."/>
            <person name="Ichikawa N."/>
        </authorList>
    </citation>
    <scope>NUCLEOTIDE SEQUENCE [LARGE SCALE GENOMIC DNA]</scope>
    <source>
        <strain evidence="8 9">NBRC 109434</strain>
    </source>
</reference>
<dbReference type="GO" id="GO:0009307">
    <property type="term" value="P:DNA restriction-modification system"/>
    <property type="evidence" value="ECO:0007669"/>
    <property type="project" value="UniProtKB-KW"/>
</dbReference>
<dbReference type="GO" id="GO:0032259">
    <property type="term" value="P:methylation"/>
    <property type="evidence" value="ECO:0007669"/>
    <property type="project" value="UniProtKB-KW"/>
</dbReference>
<dbReference type="GO" id="GO:0044027">
    <property type="term" value="P:negative regulation of gene expression via chromosomal CpG island methylation"/>
    <property type="evidence" value="ECO:0007669"/>
    <property type="project" value="TreeGrafter"/>
</dbReference>
<evidence type="ECO:0000256" key="7">
    <source>
        <dbReference type="RuleBase" id="RU000417"/>
    </source>
</evidence>
<dbReference type="InterPro" id="IPR001525">
    <property type="entry name" value="C5_MeTfrase"/>
</dbReference>
<dbReference type="InterPro" id="IPR018117">
    <property type="entry name" value="C5_DNA_meth_AS"/>
</dbReference>
<comment type="caution">
    <text evidence="8">The sequence shown here is derived from an EMBL/GenBank/DDBJ whole genome shotgun (WGS) entry which is preliminary data.</text>
</comment>
<protein>
    <recommendedName>
        <fullName evidence="7">Cytosine-specific methyltransferase</fullName>
        <ecNumber evidence="7">2.1.1.37</ecNumber>
    </recommendedName>
</protein>
<feature type="active site" evidence="5">
    <location>
        <position position="74"/>
    </location>
</feature>
<dbReference type="RefSeq" id="WP_146954785.1">
    <property type="nucleotide sequence ID" value="NZ_BAABBJ010000011.1"/>
</dbReference>
<keyword evidence="3 5" id="KW-0949">S-adenosyl-L-methionine</keyword>
<sequence>MRDLRTLDLFAGAGGLSLGFKLAGVGFRSTFAVEIDEAAASTFKRNLGTPVYAGPIEDLEQFEPAEVIIGGPPCQGFSPLGRDRDDASRAEMNELWQQYLRAVRQVEPKAFVIENVPEFQRSAQFARLIRLMASDPILSAYSYGFGVLNAADYGVPQRRRRGIFVAVRAGGELQAGHSLPWPPMPTHGPESMSELPYRTVRDAIGGLVPMPEAVDIGLDESNRQDLHFRRQPRPTSIERYEAIPAGGNRFDLAKNRWDITPNCWRNKPTGTTDVMGRLWWDRPSVTIRTEFFKPEKGRYLHPQEHRPITHREAARLQSFPDSYEFDGTKTEVARQIGNAVPPLLAKAIALHVHEQILRAESSPNP</sequence>
<name>A0A512PIJ3_9CELL</name>
<keyword evidence="2 5" id="KW-0808">Transferase</keyword>
<dbReference type="PRINTS" id="PR00105">
    <property type="entry name" value="C5METTRFRASE"/>
</dbReference>
<evidence type="ECO:0000256" key="2">
    <source>
        <dbReference type="ARBA" id="ARBA00022679"/>
    </source>
</evidence>
<keyword evidence="1 5" id="KW-0489">Methyltransferase</keyword>
<dbReference type="Pfam" id="PF00145">
    <property type="entry name" value="DNA_methylase"/>
    <property type="match status" value="1"/>
</dbReference>
<accession>A0A512PIJ3</accession>
<dbReference type="GO" id="GO:0003886">
    <property type="term" value="F:DNA (cytosine-5-)-methyltransferase activity"/>
    <property type="evidence" value="ECO:0007669"/>
    <property type="project" value="UniProtKB-EC"/>
</dbReference>
<dbReference type="PROSITE" id="PS00094">
    <property type="entry name" value="C5_MTASE_1"/>
    <property type="match status" value="1"/>
</dbReference>
<dbReference type="PANTHER" id="PTHR10629">
    <property type="entry name" value="CYTOSINE-SPECIFIC METHYLTRANSFERASE"/>
    <property type="match status" value="1"/>
</dbReference>
<comment type="catalytic activity">
    <reaction evidence="7">
        <text>a 2'-deoxycytidine in DNA + S-adenosyl-L-methionine = a 5-methyl-2'-deoxycytidine in DNA + S-adenosyl-L-homocysteine + H(+)</text>
        <dbReference type="Rhea" id="RHEA:13681"/>
        <dbReference type="Rhea" id="RHEA-COMP:11369"/>
        <dbReference type="Rhea" id="RHEA-COMP:11370"/>
        <dbReference type="ChEBI" id="CHEBI:15378"/>
        <dbReference type="ChEBI" id="CHEBI:57856"/>
        <dbReference type="ChEBI" id="CHEBI:59789"/>
        <dbReference type="ChEBI" id="CHEBI:85452"/>
        <dbReference type="ChEBI" id="CHEBI:85454"/>
        <dbReference type="EC" id="2.1.1.37"/>
    </reaction>
</comment>
<organism evidence="8 9">
    <name type="scientific">Cellulomonas soli</name>
    <dbReference type="NCBI Taxonomy" id="931535"/>
    <lineage>
        <taxon>Bacteria</taxon>
        <taxon>Bacillati</taxon>
        <taxon>Actinomycetota</taxon>
        <taxon>Actinomycetes</taxon>
        <taxon>Micrococcales</taxon>
        <taxon>Cellulomonadaceae</taxon>
        <taxon>Cellulomonas</taxon>
    </lineage>
</organism>
<dbReference type="AlphaFoldDB" id="A0A512PIJ3"/>